<dbReference type="AlphaFoldDB" id="A0AA39LXE4"/>
<gene>
    <name evidence="2" type="ORF">QR680_006611</name>
</gene>
<proteinExistence type="predicted"/>
<keyword evidence="1" id="KW-1133">Transmembrane helix</keyword>
<name>A0AA39LXE4_9BILA</name>
<dbReference type="Proteomes" id="UP001175271">
    <property type="component" value="Unassembled WGS sequence"/>
</dbReference>
<keyword evidence="1" id="KW-0812">Transmembrane</keyword>
<evidence type="ECO:0000313" key="2">
    <source>
        <dbReference type="EMBL" id="KAK0413117.1"/>
    </source>
</evidence>
<comment type="caution">
    <text evidence="2">The sequence shown here is derived from an EMBL/GenBank/DDBJ whole genome shotgun (WGS) entry which is preliminary data.</text>
</comment>
<protein>
    <submittedName>
        <fullName evidence="2">Uncharacterized protein</fullName>
    </submittedName>
</protein>
<dbReference type="InterPro" id="IPR008978">
    <property type="entry name" value="HSP20-like_chaperone"/>
</dbReference>
<sequence>MLSAAEVVCYALYVLIGTGLILVNLPLLLSFAIQPVLRHQYPVILGQNLVDSLCGTILTFLGIYVFSSEHICLAVIISTGLPLFQTIYCLSWVISCMISFHLPVFFRNNAFTFYVFLFTAAFIFTLCVVGGVIAVEWGFVTGAECHARRAILFIYIFCELVGLTAASLHVWFYCHLRRINYKNQLKTRFPFFFCLVVFPIAVLAVLESSAPNSNTTYLTVGFTNIVTCSLLFHSVRYYLDPHFKKALSGEAGKFARMKYTEDGFEARIHLDYFSPRYDPDEVFVDLCGYDLQINARREHPETPFRALRKLHRHYRMPENVDLSTVRIRRNRANSIVRVEAKFYPDPQSQEESCQSVNRKCSLDRRSSTSSSKVSSKTFKPILEFICVNIFKLSTYT</sequence>
<feature type="transmembrane region" description="Helical" evidence="1">
    <location>
        <begin position="53"/>
        <end position="77"/>
    </location>
</feature>
<reference evidence="2" key="1">
    <citation type="submission" date="2023-06" db="EMBL/GenBank/DDBJ databases">
        <title>Genomic analysis of the entomopathogenic nematode Steinernema hermaphroditum.</title>
        <authorList>
            <person name="Schwarz E.M."/>
            <person name="Heppert J.K."/>
            <person name="Baniya A."/>
            <person name="Schwartz H.T."/>
            <person name="Tan C.-H."/>
            <person name="Antoshechkin I."/>
            <person name="Sternberg P.W."/>
            <person name="Goodrich-Blair H."/>
            <person name="Dillman A.R."/>
        </authorList>
    </citation>
    <scope>NUCLEOTIDE SEQUENCE</scope>
    <source>
        <strain evidence="2">PS9179</strain>
        <tissue evidence="2">Whole animal</tissue>
    </source>
</reference>
<feature type="transmembrane region" description="Helical" evidence="1">
    <location>
        <begin position="188"/>
        <end position="206"/>
    </location>
</feature>
<keyword evidence="3" id="KW-1185">Reference proteome</keyword>
<evidence type="ECO:0000256" key="1">
    <source>
        <dbReference type="SAM" id="Phobius"/>
    </source>
</evidence>
<accession>A0AA39LXE4</accession>
<dbReference type="Gene3D" id="2.60.40.790">
    <property type="match status" value="1"/>
</dbReference>
<evidence type="ECO:0000313" key="3">
    <source>
        <dbReference type="Proteomes" id="UP001175271"/>
    </source>
</evidence>
<feature type="transmembrane region" description="Helical" evidence="1">
    <location>
        <begin position="113"/>
        <end position="140"/>
    </location>
</feature>
<feature type="transmembrane region" description="Helical" evidence="1">
    <location>
        <begin position="152"/>
        <end position="176"/>
    </location>
</feature>
<feature type="transmembrane region" description="Helical" evidence="1">
    <location>
        <begin position="218"/>
        <end position="239"/>
    </location>
</feature>
<keyword evidence="1" id="KW-0472">Membrane</keyword>
<feature type="transmembrane region" description="Helical" evidence="1">
    <location>
        <begin position="12"/>
        <end position="33"/>
    </location>
</feature>
<organism evidence="2 3">
    <name type="scientific">Steinernema hermaphroditum</name>
    <dbReference type="NCBI Taxonomy" id="289476"/>
    <lineage>
        <taxon>Eukaryota</taxon>
        <taxon>Metazoa</taxon>
        <taxon>Ecdysozoa</taxon>
        <taxon>Nematoda</taxon>
        <taxon>Chromadorea</taxon>
        <taxon>Rhabditida</taxon>
        <taxon>Tylenchina</taxon>
        <taxon>Panagrolaimomorpha</taxon>
        <taxon>Strongyloidoidea</taxon>
        <taxon>Steinernematidae</taxon>
        <taxon>Steinernema</taxon>
    </lineage>
</organism>
<dbReference type="EMBL" id="JAUCMV010000003">
    <property type="protein sequence ID" value="KAK0413117.1"/>
    <property type="molecule type" value="Genomic_DNA"/>
</dbReference>